<evidence type="ECO:0000313" key="2">
    <source>
        <dbReference type="EMBL" id="KAL0240392.1"/>
    </source>
</evidence>
<evidence type="ECO:0000313" key="3">
    <source>
        <dbReference type="Proteomes" id="UP000054399"/>
    </source>
</evidence>
<dbReference type="Proteomes" id="UP000054399">
    <property type="component" value="Unassembled WGS sequence"/>
</dbReference>
<evidence type="ECO:0000256" key="1">
    <source>
        <dbReference type="SAM" id="MobiDB-lite"/>
    </source>
</evidence>
<organism evidence="2 3">
    <name type="scientific">Cryptococcus tetragattii IND107</name>
    <dbReference type="NCBI Taxonomy" id="1296105"/>
    <lineage>
        <taxon>Eukaryota</taxon>
        <taxon>Fungi</taxon>
        <taxon>Dikarya</taxon>
        <taxon>Basidiomycota</taxon>
        <taxon>Agaricomycotina</taxon>
        <taxon>Tremellomycetes</taxon>
        <taxon>Tremellales</taxon>
        <taxon>Cryptococcaceae</taxon>
        <taxon>Cryptococcus</taxon>
        <taxon>Cryptococcus gattii species complex</taxon>
    </lineage>
</organism>
<feature type="region of interest" description="Disordered" evidence="1">
    <location>
        <begin position="45"/>
        <end position="80"/>
    </location>
</feature>
<name>A0ABR3BIV6_9TREE</name>
<protein>
    <submittedName>
        <fullName evidence="2">Uncharacterized protein</fullName>
    </submittedName>
</protein>
<comment type="caution">
    <text evidence="2">The sequence shown here is derived from an EMBL/GenBank/DDBJ whole genome shotgun (WGS) entry which is preliminary data.</text>
</comment>
<dbReference type="RefSeq" id="XP_066610891.1">
    <property type="nucleotide sequence ID" value="XM_066761066.1"/>
</dbReference>
<dbReference type="GeneID" id="91993498"/>
<accession>A0ABR3BIV6</accession>
<gene>
    <name evidence="2" type="ORF">I308_106643</name>
</gene>
<dbReference type="EMBL" id="ATAM02000014">
    <property type="protein sequence ID" value="KAL0240392.1"/>
    <property type="molecule type" value="Genomic_DNA"/>
</dbReference>
<proteinExistence type="predicted"/>
<keyword evidence="3" id="KW-1185">Reference proteome</keyword>
<feature type="compositionally biased region" description="Basic and acidic residues" evidence="1">
    <location>
        <begin position="49"/>
        <end position="58"/>
    </location>
</feature>
<sequence>MHCIASDYEVVTLATVTPNLASMSLTHTCTNRNPLASTDCPIHVPPTVHQDHPGESHRSRTGIWFPSPSGGWYRPNRRRD</sequence>
<reference evidence="2 3" key="2">
    <citation type="submission" date="2024-01" db="EMBL/GenBank/DDBJ databases">
        <title>Comparative genomics of Cryptococcus and Kwoniella reveals pathogenesis evolution and contrasting modes of karyotype evolution via chromosome fusion or intercentromeric recombination.</title>
        <authorList>
            <person name="Coelho M.A."/>
            <person name="David-Palma M."/>
            <person name="Shea T."/>
            <person name="Bowers K."/>
            <person name="Mcginley-Smith S."/>
            <person name="Mohammad A.W."/>
            <person name="Gnirke A."/>
            <person name="Yurkov A.M."/>
            <person name="Nowrousian M."/>
            <person name="Sun S."/>
            <person name="Cuomo C.A."/>
            <person name="Heitman J."/>
        </authorList>
    </citation>
    <scope>NUCLEOTIDE SEQUENCE [LARGE SCALE GENOMIC DNA]</scope>
    <source>
        <strain evidence="2 3">IND107</strain>
    </source>
</reference>
<reference evidence="3" key="1">
    <citation type="submission" date="2015-01" db="EMBL/GenBank/DDBJ databases">
        <title>The Genome Sequence of Cryptococcus gattii MMRL2647.</title>
        <authorList>
            <consortium name="The Broad Institute Genomics Platform"/>
            <person name="Cuomo C."/>
            <person name="Litvintseva A."/>
            <person name="Chen Y."/>
            <person name="Heitman J."/>
            <person name="Sun S."/>
            <person name="Springer D."/>
            <person name="Dromer F."/>
            <person name="Young S."/>
            <person name="Zeng Q."/>
            <person name="Gargeya S."/>
            <person name="Abouelleil A."/>
            <person name="Alvarado L."/>
            <person name="Chapman S.B."/>
            <person name="Gainer-Dewar J."/>
            <person name="Goldberg J."/>
            <person name="Griggs A."/>
            <person name="Gujja S."/>
            <person name="Hansen M."/>
            <person name="Howarth C."/>
            <person name="Imamovic A."/>
            <person name="Larimer J."/>
            <person name="Murphy C."/>
            <person name="Naylor J."/>
            <person name="Pearson M."/>
            <person name="Priest M."/>
            <person name="Roberts A."/>
            <person name="Saif S."/>
            <person name="Shea T."/>
            <person name="Sykes S."/>
            <person name="Wortman J."/>
            <person name="Nusbaum C."/>
            <person name="Birren B."/>
        </authorList>
    </citation>
    <scope>NUCLEOTIDE SEQUENCE [LARGE SCALE GENOMIC DNA]</scope>
    <source>
        <strain evidence="3">IND107</strain>
    </source>
</reference>